<dbReference type="PROSITE" id="PS00012">
    <property type="entry name" value="PHOSPHOPANTETHEINE"/>
    <property type="match status" value="1"/>
</dbReference>
<dbReference type="Gene3D" id="1.10.1200.10">
    <property type="entry name" value="ACP-like"/>
    <property type="match status" value="1"/>
</dbReference>
<dbReference type="PROSITE" id="PS00606">
    <property type="entry name" value="KS3_1"/>
    <property type="match status" value="1"/>
</dbReference>
<dbReference type="CDD" id="cd00833">
    <property type="entry name" value="PKS"/>
    <property type="match status" value="1"/>
</dbReference>
<dbReference type="InterPro" id="IPR009081">
    <property type="entry name" value="PP-bd_ACP"/>
</dbReference>
<keyword evidence="7" id="KW-1185">Reference proteome</keyword>
<dbReference type="Pfam" id="PF00698">
    <property type="entry name" value="Acyl_transf_1"/>
    <property type="match status" value="1"/>
</dbReference>
<evidence type="ECO:0000256" key="2">
    <source>
        <dbReference type="ARBA" id="ARBA00022553"/>
    </source>
</evidence>
<feature type="domain" description="Carrier" evidence="4">
    <location>
        <begin position="975"/>
        <end position="1050"/>
    </location>
</feature>
<dbReference type="Pfam" id="PF16197">
    <property type="entry name" value="KAsynt_C_assoc"/>
    <property type="match status" value="1"/>
</dbReference>
<dbReference type="Proteomes" id="UP000663440">
    <property type="component" value="Chromosome"/>
</dbReference>
<accession>A0ABX7QBE9</accession>
<keyword evidence="1" id="KW-0596">Phosphopantetheine</keyword>
<proteinExistence type="predicted"/>
<dbReference type="InterPro" id="IPR018201">
    <property type="entry name" value="Ketoacyl_synth_AS"/>
</dbReference>
<dbReference type="PROSITE" id="PS50075">
    <property type="entry name" value="CARRIER"/>
    <property type="match status" value="1"/>
</dbReference>
<dbReference type="SMART" id="SM00825">
    <property type="entry name" value="PKS_KS"/>
    <property type="match status" value="1"/>
</dbReference>
<dbReference type="SUPFAM" id="SSF52151">
    <property type="entry name" value="FabD/lysophospholipase-like"/>
    <property type="match status" value="1"/>
</dbReference>
<keyword evidence="3" id="KW-0808">Transferase</keyword>
<dbReference type="PROSITE" id="PS52004">
    <property type="entry name" value="KS3_2"/>
    <property type="match status" value="1"/>
</dbReference>
<dbReference type="PANTHER" id="PTHR43775">
    <property type="entry name" value="FATTY ACID SYNTHASE"/>
    <property type="match status" value="1"/>
</dbReference>
<dbReference type="InterPro" id="IPR016039">
    <property type="entry name" value="Thiolase-like"/>
</dbReference>
<feature type="domain" description="Ketosynthase family 3 (KS3)" evidence="5">
    <location>
        <begin position="6"/>
        <end position="432"/>
    </location>
</feature>
<sequence>MRQISENDIAIIGMAGRFPDAENLNEYWQNLKDGINSIKKTDLQGIAKLGISEDILNHKAFVNASSKLGSAKYFDADFFGISNHEASLMDPQIRLLLQTSWHAIEDSGYDVSRSDLSVGNFCGMSTNSYLLKLLHSNSYLEQVDPLLYRILNEKDFLATWISHKLNLTGPVMTVQTACSTSLLAVHLACQSLLNRECDMALAGGASFDSNENAGYIHAPESIYSRDGVCRPFDKEASGTVSGDGVGTIVLKRAVDAVKDQDHIYALIKGTAVNNDGSNKQSYTSPSINYQRDVILEASAVADVSLESVGMIEAHGTGTLIGDPIEVAALTEAFGRYSDKKQYCAIGSVKSNIGHLDAAAGIAAIIKSVLCVNKGFLVPSINFSEPNPALKLDSSPFYVNQNYQPWPQHFALRRAGVSSFGVGGTNVHVIIEQPPVQEKTEKTNRPFVISLSALNPHNLELQKKQLSEYISFNPDAKLADIEFTTLYGRKVMPYRFSLVCNDKTELQAQLDGSQKNSCYEGYGNTISENIFMFPGQGSQYSYMTSELYQHSIAFRNDMDDCFEHLQLLSGIDFKEIIFSETESLDKTENTQAALFVVEYCLSKELIRSGIKPNAIIGHSLGEFTAACIADCISLPDALKLVYHRGRIMGSMPKGDMLLVRATAEEIESILIADVTICAFNADENIVIGGTKEAIEYQIRILEFNTIEYKKLKVSHAYHTQMMNDVLQEFDTILADINFKNFDLKVFSTYTGDLIQADVFCSKEYWLQQIINPVKFSQAVRNAASYFSNPVFIEVGPGNGLSSFVKSIFNHEVNVVNLLSKQSETDNSFVNFYEAKAVLCAKGAIYHLPENHEGKRIALPGYVFSKNKFWKPKTAISIKNFEQIKDLHQHNNDQYANDRLRTSVEIDLAGNKVSEQVLSKLNDLNTQYVTDLKNLFSEDQKIIDRVEILYHELSRDVETNTAQNANPKRKVSAVFAAPETDTEETIIKYWSTILGYSPVGIEDNYFEAGGNSLLAVQLLNQLSDEFEITLSFRELSECATIKGLASFIESKKRTLELLDIVEIESENNNNYIEI</sequence>
<dbReference type="RefSeq" id="WP_207295570.1">
    <property type="nucleotide sequence ID" value="NZ_CP071448.1"/>
</dbReference>
<keyword evidence="2" id="KW-0597">Phosphoprotein</keyword>
<dbReference type="InterPro" id="IPR032821">
    <property type="entry name" value="PKS_assoc"/>
</dbReference>
<dbReference type="InterPro" id="IPR020806">
    <property type="entry name" value="PKS_PP-bd"/>
</dbReference>
<dbReference type="InterPro" id="IPR020841">
    <property type="entry name" value="PKS_Beta-ketoAc_synthase_dom"/>
</dbReference>
<organism evidence="6 7">
    <name type="scientific">Flavobacterium endoglycinae</name>
    <dbReference type="NCBI Taxonomy" id="2816357"/>
    <lineage>
        <taxon>Bacteria</taxon>
        <taxon>Pseudomonadati</taxon>
        <taxon>Bacteroidota</taxon>
        <taxon>Flavobacteriia</taxon>
        <taxon>Flavobacteriales</taxon>
        <taxon>Flavobacteriaceae</taxon>
        <taxon>Flavobacterium</taxon>
    </lineage>
</organism>
<dbReference type="PANTHER" id="PTHR43775:SF37">
    <property type="entry name" value="SI:DKEY-61P9.11"/>
    <property type="match status" value="1"/>
</dbReference>
<dbReference type="SUPFAM" id="SSF55048">
    <property type="entry name" value="Probable ACP-binding domain of malonyl-CoA ACP transacylase"/>
    <property type="match status" value="1"/>
</dbReference>
<dbReference type="InterPro" id="IPR014030">
    <property type="entry name" value="Ketoacyl_synth_N"/>
</dbReference>
<dbReference type="InterPro" id="IPR014043">
    <property type="entry name" value="Acyl_transferase_dom"/>
</dbReference>
<dbReference type="InterPro" id="IPR014031">
    <property type="entry name" value="Ketoacyl_synth_C"/>
</dbReference>
<name>A0ABX7QBE9_9FLAO</name>
<dbReference type="SMART" id="SM00827">
    <property type="entry name" value="PKS_AT"/>
    <property type="match status" value="1"/>
</dbReference>
<dbReference type="InterPro" id="IPR036736">
    <property type="entry name" value="ACP-like_sf"/>
</dbReference>
<dbReference type="InterPro" id="IPR001227">
    <property type="entry name" value="Ac_transferase_dom_sf"/>
</dbReference>
<evidence type="ECO:0000259" key="5">
    <source>
        <dbReference type="PROSITE" id="PS52004"/>
    </source>
</evidence>
<dbReference type="Pfam" id="PF02801">
    <property type="entry name" value="Ketoacyl-synt_C"/>
    <property type="match status" value="1"/>
</dbReference>
<dbReference type="Pfam" id="PF00550">
    <property type="entry name" value="PP-binding"/>
    <property type="match status" value="1"/>
</dbReference>
<dbReference type="EMBL" id="CP071448">
    <property type="protein sequence ID" value="QSW88367.1"/>
    <property type="molecule type" value="Genomic_DNA"/>
</dbReference>
<evidence type="ECO:0000256" key="1">
    <source>
        <dbReference type="ARBA" id="ARBA00022450"/>
    </source>
</evidence>
<protein>
    <submittedName>
        <fullName evidence="6">Acyltransferase domain-containing protein</fullName>
    </submittedName>
</protein>
<dbReference type="InterPro" id="IPR050091">
    <property type="entry name" value="PKS_NRPS_Biosynth_Enz"/>
</dbReference>
<dbReference type="Gene3D" id="3.30.70.3290">
    <property type="match status" value="1"/>
</dbReference>
<keyword evidence="6" id="KW-0012">Acyltransferase</keyword>
<dbReference type="SUPFAM" id="SSF47336">
    <property type="entry name" value="ACP-like"/>
    <property type="match status" value="1"/>
</dbReference>
<gene>
    <name evidence="6" type="ORF">J0383_19190</name>
</gene>
<evidence type="ECO:0000313" key="7">
    <source>
        <dbReference type="Proteomes" id="UP000663440"/>
    </source>
</evidence>
<evidence type="ECO:0000313" key="6">
    <source>
        <dbReference type="EMBL" id="QSW88367.1"/>
    </source>
</evidence>
<reference evidence="6 7" key="1">
    <citation type="submission" date="2021-03" db="EMBL/GenBank/DDBJ databases">
        <title>Flavobacterium kribbensis sp. nov, an endophytic bacteria, isolated from soybean.</title>
        <authorList>
            <person name="Lee J."/>
            <person name="Seo J."/>
        </authorList>
    </citation>
    <scope>NUCLEOTIDE SEQUENCE [LARGE SCALE GENOMIC DNA]</scope>
    <source>
        <strain evidence="6 7">BB8</strain>
    </source>
</reference>
<dbReference type="GO" id="GO:0016746">
    <property type="term" value="F:acyltransferase activity"/>
    <property type="evidence" value="ECO:0007669"/>
    <property type="project" value="UniProtKB-KW"/>
</dbReference>
<dbReference type="SMART" id="SM00823">
    <property type="entry name" value="PKS_PP"/>
    <property type="match status" value="1"/>
</dbReference>
<dbReference type="InterPro" id="IPR006162">
    <property type="entry name" value="Ppantetheine_attach_site"/>
</dbReference>
<dbReference type="InterPro" id="IPR016035">
    <property type="entry name" value="Acyl_Trfase/lysoPLipase"/>
</dbReference>
<dbReference type="Gene3D" id="3.40.366.10">
    <property type="entry name" value="Malonyl-Coenzyme A Acyl Carrier Protein, domain 2"/>
    <property type="match status" value="1"/>
</dbReference>
<evidence type="ECO:0000256" key="3">
    <source>
        <dbReference type="ARBA" id="ARBA00022679"/>
    </source>
</evidence>
<dbReference type="SUPFAM" id="SSF53901">
    <property type="entry name" value="Thiolase-like"/>
    <property type="match status" value="1"/>
</dbReference>
<dbReference type="Gene3D" id="3.40.47.10">
    <property type="match status" value="1"/>
</dbReference>
<evidence type="ECO:0000259" key="4">
    <source>
        <dbReference type="PROSITE" id="PS50075"/>
    </source>
</evidence>
<dbReference type="InterPro" id="IPR016036">
    <property type="entry name" value="Malonyl_transacylase_ACP-bd"/>
</dbReference>
<dbReference type="Pfam" id="PF00109">
    <property type="entry name" value="ketoacyl-synt"/>
    <property type="match status" value="1"/>
</dbReference>